<gene>
    <name evidence="3" type="ORF">GMARGA_LOCUS2492</name>
</gene>
<evidence type="ECO:0000259" key="2">
    <source>
        <dbReference type="Pfam" id="PF12735"/>
    </source>
</evidence>
<proteinExistence type="predicted"/>
<evidence type="ECO:0000313" key="4">
    <source>
        <dbReference type="Proteomes" id="UP000789901"/>
    </source>
</evidence>
<dbReference type="InterPro" id="IPR024662">
    <property type="entry name" value="Trs65"/>
</dbReference>
<evidence type="ECO:0000256" key="1">
    <source>
        <dbReference type="SAM" id="MobiDB-lite"/>
    </source>
</evidence>
<evidence type="ECO:0000313" key="3">
    <source>
        <dbReference type="EMBL" id="CAG8507117.1"/>
    </source>
</evidence>
<comment type="caution">
    <text evidence="3">The sequence shown here is derived from an EMBL/GenBank/DDBJ whole genome shotgun (WGS) entry which is preliminary data.</text>
</comment>
<feature type="region of interest" description="Disordered" evidence="1">
    <location>
        <begin position="107"/>
        <end position="131"/>
    </location>
</feature>
<sequence length="723" mass="80614">MISREILLSEAILEIIVPNGILECTEERVLSILSAKTRSQAFYDELLHFYLVIGLPSDSTIYDLATVTAFFHQLDINVEASLNDSYNVSVPSLSPIPRSFHHSINSIRSRSSSTPTPPSIPGSPSSYHPSDKINKMSEGSVIYSCPYDPNNVDEKMVIVKFKNHWTCVVPLKMSVNFMKTRSANPTLSLNVSVSLKSSSSIINEQDTSNLYSNQLFGQMNLLAGLADDPAFEDSSTPFQISPPRFQMLDSVHKRSLYGPIKPIKRICFKSLSLKNALTVRMRTISVSPLDNALMISVEIENNSAEIAASFSMDSIKIDVPYSFVTRYDCTQDKTTNDFPLILNPFDQISFLYNIVILEKPSLPTPPTQQYFLPSTSTSSCGSSRRSSVSSIFSNRIPASSPAEDRQRSLSIRIRGSPILKNEKIHSIESKWNCMLDLSNLLKRDNSIPINKIIQQSQQNSRFTVSQTSVSSRNSVFLSTDVSTPTSTKTFNSDLNIKKHWSVPSALESINGTLIGGRVPKQKIAVDSGDCVAVSFSVNSEVVVGQIFNVQITIFNKSSETKKFTIKVPNKCQLQNNTSPLSIVTKLPSDSYDDISMLSIRGNLSNKIEPFINESEFLKKHLEFETFDADLVCLENNVCTRPIRPLTCETVSIRFIAMKESLHVIDLVQLVNIDTGFVTNLRNVLEILIRSRTDVTMIPTLNLEIENNSIFNDVIPIRKQLIVS</sequence>
<dbReference type="PANTHER" id="PTHR28159:SF1">
    <property type="entry name" value="TRAFFICKING PROTEIN PARTICLE COMPLEX II-SPECIFIC SUBUNIT 65"/>
    <property type="match status" value="1"/>
</dbReference>
<accession>A0ABM8W2C4</accession>
<dbReference type="PANTHER" id="PTHR28159">
    <property type="entry name" value="TRAFFICKING PROTEIN PARTICLE COMPLEX II-SPECIFIC SUBUNIT 65"/>
    <property type="match status" value="1"/>
</dbReference>
<reference evidence="3 4" key="1">
    <citation type="submission" date="2021-06" db="EMBL/GenBank/DDBJ databases">
        <authorList>
            <person name="Kallberg Y."/>
            <person name="Tangrot J."/>
            <person name="Rosling A."/>
        </authorList>
    </citation>
    <scope>NUCLEOTIDE SEQUENCE [LARGE SCALE GENOMIC DNA]</scope>
    <source>
        <strain evidence="3 4">120-4 pot B 10/14</strain>
    </source>
</reference>
<feature type="domain" description="Trafficking protein particle complex II-specific subunit 65 IgD3" evidence="2">
    <location>
        <begin position="531"/>
        <end position="686"/>
    </location>
</feature>
<name>A0ABM8W2C4_GIGMA</name>
<dbReference type="EMBL" id="CAJVQB010000782">
    <property type="protein sequence ID" value="CAG8507117.1"/>
    <property type="molecule type" value="Genomic_DNA"/>
</dbReference>
<dbReference type="Pfam" id="PF12735">
    <property type="entry name" value="IgD3_Trs65"/>
    <property type="match status" value="1"/>
</dbReference>
<organism evidence="3 4">
    <name type="scientific">Gigaspora margarita</name>
    <dbReference type="NCBI Taxonomy" id="4874"/>
    <lineage>
        <taxon>Eukaryota</taxon>
        <taxon>Fungi</taxon>
        <taxon>Fungi incertae sedis</taxon>
        <taxon>Mucoromycota</taxon>
        <taxon>Glomeromycotina</taxon>
        <taxon>Glomeromycetes</taxon>
        <taxon>Diversisporales</taxon>
        <taxon>Gigasporaceae</taxon>
        <taxon>Gigaspora</taxon>
    </lineage>
</organism>
<keyword evidence="4" id="KW-1185">Reference proteome</keyword>
<dbReference type="InterPro" id="IPR055420">
    <property type="entry name" value="IgD3_Trs65"/>
</dbReference>
<protein>
    <submittedName>
        <fullName evidence="3">28957_t:CDS:1</fullName>
    </submittedName>
</protein>
<dbReference type="Proteomes" id="UP000789901">
    <property type="component" value="Unassembled WGS sequence"/>
</dbReference>